<dbReference type="AlphaFoldDB" id="A0A6J4PE71"/>
<reference evidence="2" key="1">
    <citation type="submission" date="2020-02" db="EMBL/GenBank/DDBJ databases">
        <authorList>
            <person name="Meier V. D."/>
        </authorList>
    </citation>
    <scope>NUCLEOTIDE SEQUENCE</scope>
    <source>
        <strain evidence="2">AVDCRST_MAG78</strain>
    </source>
</reference>
<feature type="region of interest" description="Disordered" evidence="1">
    <location>
        <begin position="181"/>
        <end position="227"/>
    </location>
</feature>
<gene>
    <name evidence="2" type="ORF">AVDCRST_MAG78-521</name>
</gene>
<dbReference type="EMBL" id="CADCVB010000037">
    <property type="protein sequence ID" value="CAA9413350.1"/>
    <property type="molecule type" value="Genomic_DNA"/>
</dbReference>
<feature type="region of interest" description="Disordered" evidence="1">
    <location>
        <begin position="34"/>
        <end position="144"/>
    </location>
</feature>
<organism evidence="2">
    <name type="scientific">uncultured Rubrobacteraceae bacterium</name>
    <dbReference type="NCBI Taxonomy" id="349277"/>
    <lineage>
        <taxon>Bacteria</taxon>
        <taxon>Bacillati</taxon>
        <taxon>Actinomycetota</taxon>
        <taxon>Rubrobacteria</taxon>
        <taxon>Rubrobacterales</taxon>
        <taxon>Rubrobacteraceae</taxon>
        <taxon>environmental samples</taxon>
    </lineage>
</organism>
<proteinExistence type="predicted"/>
<protein>
    <submittedName>
        <fullName evidence="2">Uncharacterized protein</fullName>
    </submittedName>
</protein>
<evidence type="ECO:0000313" key="2">
    <source>
        <dbReference type="EMBL" id="CAA9413350.1"/>
    </source>
</evidence>
<name>A0A6J4PE71_9ACTN</name>
<feature type="compositionally biased region" description="Basic and acidic residues" evidence="1">
    <location>
        <begin position="181"/>
        <end position="201"/>
    </location>
</feature>
<feature type="compositionally biased region" description="Basic and acidic residues" evidence="1">
    <location>
        <begin position="50"/>
        <end position="67"/>
    </location>
</feature>
<accession>A0A6J4PE71</accession>
<sequence length="227" mass="24631">MLGIPVRRVFGMLCSGELEGYQDEWARWHVPASAVQGTRRSPEPSNPGELPKDYAEARPAAEDETRVQDAAATIVLDDGGPLWEPPGDTNLPGREETTQEQGEALVSGEPASRTHTENNDAETTAEGLPPGRHREASASDAAPDEAIQELIERLDAAAAKTRELRGRLQLAEATEAALRESLEREFQKADQEENARAERQHGAAAGQVEEEPTAGRGEGFWRGWFGG</sequence>
<evidence type="ECO:0000256" key="1">
    <source>
        <dbReference type="SAM" id="MobiDB-lite"/>
    </source>
</evidence>
<feature type="compositionally biased region" description="Gly residues" evidence="1">
    <location>
        <begin position="216"/>
        <end position="227"/>
    </location>
</feature>